<evidence type="ECO:0000313" key="2">
    <source>
        <dbReference type="Proteomes" id="UP000216991"/>
    </source>
</evidence>
<dbReference type="RefSeq" id="WP_094472379.1">
    <property type="nucleotide sequence ID" value="NZ_NOXT01000048.1"/>
</dbReference>
<reference evidence="1 2" key="1">
    <citation type="submission" date="2017-07" db="EMBL/GenBank/DDBJ databases">
        <title>Sandarakinorhabdus cyanobacteriorum sp. nov., a novel bacterium isolated from cyanobacterial aggregates in a eutrophic lake.</title>
        <authorList>
            <person name="Cai H."/>
        </authorList>
    </citation>
    <scope>NUCLEOTIDE SEQUENCE [LARGE SCALE GENOMIC DNA]</scope>
    <source>
        <strain evidence="1 2">TH057</strain>
    </source>
</reference>
<comment type="caution">
    <text evidence="1">The sequence shown here is derived from an EMBL/GenBank/DDBJ whole genome shotgun (WGS) entry which is preliminary data.</text>
</comment>
<organism evidence="1 2">
    <name type="scientific">Sandarakinorhabdus cyanobacteriorum</name>
    <dbReference type="NCBI Taxonomy" id="1981098"/>
    <lineage>
        <taxon>Bacteria</taxon>
        <taxon>Pseudomonadati</taxon>
        <taxon>Pseudomonadota</taxon>
        <taxon>Alphaproteobacteria</taxon>
        <taxon>Sphingomonadales</taxon>
        <taxon>Sphingosinicellaceae</taxon>
        <taxon>Sandarakinorhabdus</taxon>
    </lineage>
</organism>
<accession>A0A255Z461</accession>
<evidence type="ECO:0008006" key="3">
    <source>
        <dbReference type="Google" id="ProtNLM"/>
    </source>
</evidence>
<sequence>MTLHQPSAFYGVASLPLGSGQIDAQGLNAGLYELASGAEVSAYFETVMNRVLLPTGRVRYLPFSNHVGDGRIVNLVSGAEIQVSIGRKIIDSTYLATSVPATHTRKFAVADGVRIVPPGELPHLWRKPDAMPRHYVVLGAGKTGMDTILWLLAAGATPSMISWVAPRASWFFNRSAVQPGQAFFEQCIGGQLRFLAALGAASDAADLFARLEDCGYMQRISRDHWPEMFHYAIASTAEVRELQRITDVIRLGRVQALEQDRMLLDGGSRATPPGTLFIDCTASAVERRPPVPVFQPGKIVPQMVRVPQPAFSAALIAWVEAHVEGEAAQNALTMAVPLPDAITDFPRAALVNLFNQGAWSQHRELMQWIVNCRLDGFAAVMRDVQPHEADKIAILQQLRPAAMAAMANLQRLL</sequence>
<dbReference type="OrthoDB" id="9773233at2"/>
<dbReference type="AlphaFoldDB" id="A0A255Z461"/>
<keyword evidence="2" id="KW-1185">Reference proteome</keyword>
<evidence type="ECO:0000313" key="1">
    <source>
        <dbReference type="EMBL" id="OYQ36303.1"/>
    </source>
</evidence>
<protein>
    <recommendedName>
        <fullName evidence="3">NAD(P)/FAD-dependent oxidoreductase</fullName>
    </recommendedName>
</protein>
<dbReference type="Proteomes" id="UP000216991">
    <property type="component" value="Unassembled WGS sequence"/>
</dbReference>
<proteinExistence type="predicted"/>
<name>A0A255Z461_9SPHN</name>
<gene>
    <name evidence="1" type="ORF">CHU93_01110</name>
</gene>
<dbReference type="EMBL" id="NOXT01000048">
    <property type="protein sequence ID" value="OYQ36303.1"/>
    <property type="molecule type" value="Genomic_DNA"/>
</dbReference>